<keyword evidence="5" id="KW-0808">Transferase</keyword>
<dbReference type="KEGG" id="spir:CWM47_09335"/>
<dbReference type="Gene3D" id="3.40.50.880">
    <property type="match status" value="1"/>
</dbReference>
<sequence length="230" mass="26106">MDPIYRALIVCTNHTDYPTKSHKTGLWLSEATHFYDELAGRNLPYDIASPSGGPIPIDEKSIDRRDTINEKWYHDPSFRAKLDNSLRLADVNPANYQIIYFTGGHGTMWDFPNDPTVQSLTRQIYEKGGMVAAVCHGVSALLNVTLSDGSLLIDNRQLTGFSNMEEKLVRLDEEVPFLLEDALRQKKALYSKSLLPFMPYIEVDERLVTGQNPLSARKVGRKVLEEIYEK</sequence>
<comment type="similarity">
    <text evidence="3">Belongs to the peptidase C56 family. HSP31-like subfamily.</text>
</comment>
<evidence type="ECO:0000256" key="3">
    <source>
        <dbReference type="ARBA" id="ARBA00038493"/>
    </source>
</evidence>
<evidence type="ECO:0000259" key="4">
    <source>
        <dbReference type="Pfam" id="PF01965"/>
    </source>
</evidence>
<feature type="domain" description="DJ-1/PfpI" evidence="4">
    <location>
        <begin position="81"/>
        <end position="226"/>
    </location>
</feature>
<evidence type="ECO:0000256" key="1">
    <source>
        <dbReference type="ARBA" id="ARBA00023016"/>
    </source>
</evidence>
<name>A0A2K8YWI4_9BACT</name>
<dbReference type="AlphaFoldDB" id="A0A2K8YWI4"/>
<dbReference type="GO" id="GO:0019172">
    <property type="term" value="F:glyoxalase III activity"/>
    <property type="evidence" value="ECO:0007669"/>
    <property type="project" value="TreeGrafter"/>
</dbReference>
<dbReference type="GO" id="GO:0016740">
    <property type="term" value="F:transferase activity"/>
    <property type="evidence" value="ECO:0007669"/>
    <property type="project" value="UniProtKB-KW"/>
</dbReference>
<keyword evidence="6" id="KW-1185">Reference proteome</keyword>
<dbReference type="SUPFAM" id="SSF52317">
    <property type="entry name" value="Class I glutamine amidotransferase-like"/>
    <property type="match status" value="1"/>
</dbReference>
<dbReference type="GO" id="GO:0005737">
    <property type="term" value="C:cytoplasm"/>
    <property type="evidence" value="ECO:0007669"/>
    <property type="project" value="TreeGrafter"/>
</dbReference>
<dbReference type="Pfam" id="PF01965">
    <property type="entry name" value="DJ-1_PfpI"/>
    <property type="match status" value="1"/>
</dbReference>
<dbReference type="PANTHER" id="PTHR48094:SF11">
    <property type="entry name" value="GLUTATHIONE-INDEPENDENT GLYOXALASE HSP31-RELATED"/>
    <property type="match status" value="1"/>
</dbReference>
<reference evidence="5 6" key="1">
    <citation type="submission" date="2017-11" db="EMBL/GenBank/DDBJ databases">
        <title>Taxonomic description and genome sequences of Spirosoma HA7 sp. nov., isolated from pollen microhabitat of Corylus avellana.</title>
        <authorList>
            <person name="Ambika Manirajan B."/>
            <person name="Suarez C."/>
            <person name="Ratering S."/>
            <person name="Geissler-Plaum R."/>
            <person name="Cardinale M."/>
            <person name="Sylvia S."/>
        </authorList>
    </citation>
    <scope>NUCLEOTIDE SEQUENCE [LARGE SCALE GENOMIC DNA]</scope>
    <source>
        <strain evidence="5 6">HA7</strain>
    </source>
</reference>
<gene>
    <name evidence="5" type="ORF">CWM47_09335</name>
</gene>
<keyword evidence="2" id="KW-0456">Lyase</keyword>
<proteinExistence type="inferred from homology"/>
<dbReference type="InterPro" id="IPR029062">
    <property type="entry name" value="Class_I_gatase-like"/>
</dbReference>
<keyword evidence="5" id="KW-0315">Glutamine amidotransferase</keyword>
<dbReference type="Proteomes" id="UP000232883">
    <property type="component" value="Chromosome"/>
</dbReference>
<accession>A0A2K8YWI4</accession>
<evidence type="ECO:0000313" key="5">
    <source>
        <dbReference type="EMBL" id="AUD02000.1"/>
    </source>
</evidence>
<protein>
    <submittedName>
        <fullName evidence="5">Type 1 glutamine amidotransferase domain-containing protein</fullName>
    </submittedName>
</protein>
<keyword evidence="1" id="KW-0346">Stress response</keyword>
<dbReference type="InterPro" id="IPR050325">
    <property type="entry name" value="Prot/Nucl_acid_deglycase"/>
</dbReference>
<dbReference type="OrthoDB" id="9792284at2"/>
<dbReference type="RefSeq" id="WP_100987720.1">
    <property type="nucleotide sequence ID" value="NZ_CP025096.1"/>
</dbReference>
<dbReference type="EMBL" id="CP025096">
    <property type="protein sequence ID" value="AUD02000.1"/>
    <property type="molecule type" value="Genomic_DNA"/>
</dbReference>
<evidence type="ECO:0000256" key="2">
    <source>
        <dbReference type="ARBA" id="ARBA00023239"/>
    </source>
</evidence>
<dbReference type="CDD" id="cd03141">
    <property type="entry name" value="GATase1_Hsp31_like"/>
    <property type="match status" value="1"/>
</dbReference>
<dbReference type="InterPro" id="IPR002818">
    <property type="entry name" value="DJ-1/PfpI"/>
</dbReference>
<dbReference type="PANTHER" id="PTHR48094">
    <property type="entry name" value="PROTEIN/NUCLEIC ACID DEGLYCASE DJ-1-RELATED"/>
    <property type="match status" value="1"/>
</dbReference>
<dbReference type="GO" id="GO:0019243">
    <property type="term" value="P:methylglyoxal catabolic process to D-lactate via S-lactoyl-glutathione"/>
    <property type="evidence" value="ECO:0007669"/>
    <property type="project" value="TreeGrafter"/>
</dbReference>
<evidence type="ECO:0000313" key="6">
    <source>
        <dbReference type="Proteomes" id="UP000232883"/>
    </source>
</evidence>
<organism evidence="5 6">
    <name type="scientific">Spirosoma pollinicola</name>
    <dbReference type="NCBI Taxonomy" id="2057025"/>
    <lineage>
        <taxon>Bacteria</taxon>
        <taxon>Pseudomonadati</taxon>
        <taxon>Bacteroidota</taxon>
        <taxon>Cytophagia</taxon>
        <taxon>Cytophagales</taxon>
        <taxon>Cytophagaceae</taxon>
        <taxon>Spirosoma</taxon>
    </lineage>
</organism>